<feature type="transmembrane region" description="Helical" evidence="1">
    <location>
        <begin position="107"/>
        <end position="130"/>
    </location>
</feature>
<proteinExistence type="predicted"/>
<dbReference type="STRING" id="645991.Sgly_1240"/>
<reference evidence="2 3" key="1">
    <citation type="journal article" date="2011" name="Stand. Genomic Sci.">
        <title>Complete genome sequence of Syntrophobotulus glycolicus type strain (FlGlyR).</title>
        <authorList>
            <person name="Han C."/>
            <person name="Mwirichia R."/>
            <person name="Chertkov O."/>
            <person name="Held B."/>
            <person name="Lapidus A."/>
            <person name="Nolan M."/>
            <person name="Lucas S."/>
            <person name="Hammon N."/>
            <person name="Deshpande S."/>
            <person name="Cheng J.F."/>
            <person name="Tapia R."/>
            <person name="Goodwin L."/>
            <person name="Pitluck S."/>
            <person name="Huntemann M."/>
            <person name="Liolios K."/>
            <person name="Ivanova N."/>
            <person name="Pagani I."/>
            <person name="Mavromatis K."/>
            <person name="Ovchinikova G."/>
            <person name="Pati A."/>
            <person name="Chen A."/>
            <person name="Palaniappan K."/>
            <person name="Land M."/>
            <person name="Hauser L."/>
            <person name="Brambilla E.M."/>
            <person name="Rohde M."/>
            <person name="Spring S."/>
            <person name="Sikorski J."/>
            <person name="Goker M."/>
            <person name="Woyke T."/>
            <person name="Bristow J."/>
            <person name="Eisen J.A."/>
            <person name="Markowitz V."/>
            <person name="Hugenholtz P."/>
            <person name="Kyrpides N.C."/>
            <person name="Klenk H.P."/>
            <person name="Detter J.C."/>
        </authorList>
    </citation>
    <scope>NUCLEOTIDE SEQUENCE [LARGE SCALE GENOMIC DNA]</scope>
    <source>
        <strain evidence="3">DSM 8271 / FlGlyR</strain>
    </source>
</reference>
<dbReference type="KEGG" id="sgy:Sgly_1240"/>
<feature type="transmembrane region" description="Helical" evidence="1">
    <location>
        <begin position="75"/>
        <end position="95"/>
    </location>
</feature>
<dbReference type="Proteomes" id="UP000007488">
    <property type="component" value="Chromosome"/>
</dbReference>
<keyword evidence="3" id="KW-1185">Reference proteome</keyword>
<accession>F0SV56</accession>
<sequence>MKKVIKHIEQIFEQIPKNKQAGIYKKELLNRIAMRYLELSAQDIDDEKIEDMLFSEVGSSEEIVKAIKTYCFKRLFLPAILYVVLFITSILLIVYTQLSAYLSISFVHLYVALIFFFGTLIVMNMINIILKNELPIIYSFRLRMFTFCVSIIFLLIIYFFPHAFIINNFMGISVIAGELFFFGTRNSFKNV</sequence>
<dbReference type="OrthoDB" id="9815852at2"/>
<evidence type="ECO:0000256" key="1">
    <source>
        <dbReference type="SAM" id="Phobius"/>
    </source>
</evidence>
<feature type="transmembrane region" description="Helical" evidence="1">
    <location>
        <begin position="166"/>
        <end position="184"/>
    </location>
</feature>
<keyword evidence="1" id="KW-0472">Membrane</keyword>
<organism evidence="2 3">
    <name type="scientific">Syntrophobotulus glycolicus (strain DSM 8271 / FlGlyR)</name>
    <dbReference type="NCBI Taxonomy" id="645991"/>
    <lineage>
        <taxon>Bacteria</taxon>
        <taxon>Bacillati</taxon>
        <taxon>Bacillota</taxon>
        <taxon>Clostridia</taxon>
        <taxon>Eubacteriales</taxon>
        <taxon>Desulfitobacteriaceae</taxon>
        <taxon>Syntrophobotulus</taxon>
    </lineage>
</organism>
<evidence type="ECO:0000313" key="2">
    <source>
        <dbReference type="EMBL" id="ADY55556.1"/>
    </source>
</evidence>
<evidence type="ECO:0000313" key="3">
    <source>
        <dbReference type="Proteomes" id="UP000007488"/>
    </source>
</evidence>
<protein>
    <submittedName>
        <fullName evidence="2">Uncharacterized protein</fullName>
    </submittedName>
</protein>
<feature type="transmembrane region" description="Helical" evidence="1">
    <location>
        <begin position="142"/>
        <end position="160"/>
    </location>
</feature>
<dbReference type="RefSeq" id="WP_013624426.1">
    <property type="nucleotide sequence ID" value="NC_015172.1"/>
</dbReference>
<dbReference type="HOGENOM" id="CLU_1420811_0_0_9"/>
<keyword evidence="1" id="KW-1133">Transmembrane helix</keyword>
<keyword evidence="1" id="KW-0812">Transmembrane</keyword>
<gene>
    <name evidence="2" type="ordered locus">Sgly_1240</name>
</gene>
<name>F0SV56_SYNGF</name>
<reference evidence="3" key="2">
    <citation type="submission" date="2011-02" db="EMBL/GenBank/DDBJ databases">
        <title>The complete genome of Syntrophobotulus glycolicus DSM 8271.</title>
        <authorList>
            <person name="Lucas S."/>
            <person name="Copeland A."/>
            <person name="Lapidus A."/>
            <person name="Bruce D."/>
            <person name="Goodwin L."/>
            <person name="Pitluck S."/>
            <person name="Kyrpides N."/>
            <person name="Mavromatis K."/>
            <person name="Pagani I."/>
            <person name="Ivanova N."/>
            <person name="Mikhailova N."/>
            <person name="Chertkov O."/>
            <person name="Held B."/>
            <person name="Detter J.C."/>
            <person name="Tapia R."/>
            <person name="Han C."/>
            <person name="Land M."/>
            <person name="Hauser L."/>
            <person name="Markowitz V."/>
            <person name="Cheng J.-F."/>
            <person name="Hugenholtz P."/>
            <person name="Woyke T."/>
            <person name="Wu D."/>
            <person name="Spring S."/>
            <person name="Schroeder M."/>
            <person name="Brambilla E."/>
            <person name="Klenk H.-P."/>
            <person name="Eisen J.A."/>
        </authorList>
    </citation>
    <scope>NUCLEOTIDE SEQUENCE [LARGE SCALE GENOMIC DNA]</scope>
    <source>
        <strain evidence="3">DSM 8271 / FlGlyR</strain>
    </source>
</reference>
<dbReference type="EMBL" id="CP002547">
    <property type="protein sequence ID" value="ADY55556.1"/>
    <property type="molecule type" value="Genomic_DNA"/>
</dbReference>
<dbReference type="AlphaFoldDB" id="F0SV56"/>